<evidence type="ECO:0000313" key="5">
    <source>
        <dbReference type="EMBL" id="GER35198.1"/>
    </source>
</evidence>
<dbReference type="GO" id="GO:0004650">
    <property type="term" value="F:polygalacturonase activity"/>
    <property type="evidence" value="ECO:0007669"/>
    <property type="project" value="InterPro"/>
</dbReference>
<dbReference type="EMBL" id="BKCP01004960">
    <property type="protein sequence ID" value="GER35198.1"/>
    <property type="molecule type" value="Genomic_DNA"/>
</dbReference>
<reference evidence="6" key="1">
    <citation type="journal article" date="2019" name="Curr. Biol.">
        <title>Genome Sequence of Striga asiatica Provides Insight into the Evolution of Plant Parasitism.</title>
        <authorList>
            <person name="Yoshida S."/>
            <person name="Kim S."/>
            <person name="Wafula E.K."/>
            <person name="Tanskanen J."/>
            <person name="Kim Y.M."/>
            <person name="Honaas L."/>
            <person name="Yang Z."/>
            <person name="Spallek T."/>
            <person name="Conn C.E."/>
            <person name="Ichihashi Y."/>
            <person name="Cheong K."/>
            <person name="Cui S."/>
            <person name="Der J.P."/>
            <person name="Gundlach H."/>
            <person name="Jiao Y."/>
            <person name="Hori C."/>
            <person name="Ishida J.K."/>
            <person name="Kasahara H."/>
            <person name="Kiba T."/>
            <person name="Kim M.S."/>
            <person name="Koo N."/>
            <person name="Laohavisit A."/>
            <person name="Lee Y.H."/>
            <person name="Lumba S."/>
            <person name="McCourt P."/>
            <person name="Mortimer J.C."/>
            <person name="Mutuku J.M."/>
            <person name="Nomura T."/>
            <person name="Sasaki-Sekimoto Y."/>
            <person name="Seto Y."/>
            <person name="Wang Y."/>
            <person name="Wakatake T."/>
            <person name="Sakakibara H."/>
            <person name="Demura T."/>
            <person name="Yamaguchi S."/>
            <person name="Yoneyama K."/>
            <person name="Manabe R.I."/>
            <person name="Nelson D.C."/>
            <person name="Schulman A.H."/>
            <person name="Timko M.P."/>
            <person name="dePamphilis C.W."/>
            <person name="Choi D."/>
            <person name="Shirasu K."/>
        </authorList>
    </citation>
    <scope>NUCLEOTIDE SEQUENCE [LARGE SCALE GENOMIC DNA]</scope>
    <source>
        <strain evidence="6">cv. UVA1</strain>
    </source>
</reference>
<sequence length="164" mass="17505">MSGGVSEILVENLRVLDSDCGVELKTVKGRGGYIRGIFVIDVFLENVRQGIKATGESGSHPDDKFDPSELPVVSEITFKDVVGVNVSLVGGVFLGLEEMPFTSICLSNVSFFSVLPPDPSKSSWVCSNVVGSSLDVFPEPCPELEGSSSECFVSSREISRVAIL</sequence>
<proteinExistence type="inferred from homology"/>
<name>A0A5A7PRC3_STRAF</name>
<evidence type="ECO:0000313" key="6">
    <source>
        <dbReference type="Proteomes" id="UP000325081"/>
    </source>
</evidence>
<comment type="similarity">
    <text evidence="1 4">Belongs to the glycosyl hydrolase 28 family.</text>
</comment>
<gene>
    <name evidence="5" type="ORF">STAS_11472</name>
</gene>
<dbReference type="Proteomes" id="UP000325081">
    <property type="component" value="Unassembled WGS sequence"/>
</dbReference>
<dbReference type="PANTHER" id="PTHR31339">
    <property type="entry name" value="PECTIN LYASE-RELATED"/>
    <property type="match status" value="1"/>
</dbReference>
<dbReference type="InterPro" id="IPR012334">
    <property type="entry name" value="Pectin_lyas_fold"/>
</dbReference>
<comment type="caution">
    <text evidence="5">The sequence shown here is derived from an EMBL/GenBank/DDBJ whole genome shotgun (WGS) entry which is preliminary data.</text>
</comment>
<evidence type="ECO:0000256" key="2">
    <source>
        <dbReference type="ARBA" id="ARBA00022801"/>
    </source>
</evidence>
<dbReference type="OrthoDB" id="1716516at2759"/>
<dbReference type="InterPro" id="IPR011050">
    <property type="entry name" value="Pectin_lyase_fold/virulence"/>
</dbReference>
<dbReference type="Gene3D" id="2.160.20.10">
    <property type="entry name" value="Single-stranded right-handed beta-helix, Pectin lyase-like"/>
    <property type="match status" value="1"/>
</dbReference>
<evidence type="ECO:0000256" key="4">
    <source>
        <dbReference type="RuleBase" id="RU361169"/>
    </source>
</evidence>
<organism evidence="5 6">
    <name type="scientific">Striga asiatica</name>
    <name type="common">Asiatic witchweed</name>
    <name type="synonym">Buchnera asiatica</name>
    <dbReference type="NCBI Taxonomy" id="4170"/>
    <lineage>
        <taxon>Eukaryota</taxon>
        <taxon>Viridiplantae</taxon>
        <taxon>Streptophyta</taxon>
        <taxon>Embryophyta</taxon>
        <taxon>Tracheophyta</taxon>
        <taxon>Spermatophyta</taxon>
        <taxon>Magnoliopsida</taxon>
        <taxon>eudicotyledons</taxon>
        <taxon>Gunneridae</taxon>
        <taxon>Pentapetalae</taxon>
        <taxon>asterids</taxon>
        <taxon>lamiids</taxon>
        <taxon>Lamiales</taxon>
        <taxon>Orobanchaceae</taxon>
        <taxon>Buchnereae</taxon>
        <taxon>Striga</taxon>
    </lineage>
</organism>
<evidence type="ECO:0000256" key="1">
    <source>
        <dbReference type="ARBA" id="ARBA00008834"/>
    </source>
</evidence>
<dbReference type="Pfam" id="PF00295">
    <property type="entry name" value="Glyco_hydro_28"/>
    <property type="match status" value="1"/>
</dbReference>
<keyword evidence="6" id="KW-1185">Reference proteome</keyword>
<keyword evidence="3 4" id="KW-0326">Glycosidase</keyword>
<keyword evidence="5" id="KW-0456">Lyase</keyword>
<dbReference type="InterPro" id="IPR051801">
    <property type="entry name" value="GH28_Enzymes"/>
</dbReference>
<keyword evidence="2 4" id="KW-0378">Hydrolase</keyword>
<dbReference type="SUPFAM" id="SSF51126">
    <property type="entry name" value="Pectin lyase-like"/>
    <property type="match status" value="1"/>
</dbReference>
<dbReference type="AlphaFoldDB" id="A0A5A7PRC3"/>
<dbReference type="GO" id="GO:0016829">
    <property type="term" value="F:lyase activity"/>
    <property type="evidence" value="ECO:0007669"/>
    <property type="project" value="UniProtKB-KW"/>
</dbReference>
<dbReference type="PANTHER" id="PTHR31339:SF5">
    <property type="entry name" value="HYDROLASE FAMILY 28 PROTEIN, PUTATIVE, EXPRESSED-RELATED"/>
    <property type="match status" value="1"/>
</dbReference>
<evidence type="ECO:0000256" key="3">
    <source>
        <dbReference type="ARBA" id="ARBA00023295"/>
    </source>
</evidence>
<dbReference type="InterPro" id="IPR000743">
    <property type="entry name" value="Glyco_hydro_28"/>
</dbReference>
<dbReference type="GO" id="GO:0005975">
    <property type="term" value="P:carbohydrate metabolic process"/>
    <property type="evidence" value="ECO:0007669"/>
    <property type="project" value="InterPro"/>
</dbReference>
<protein>
    <submittedName>
        <fullName evidence="5">Pectin lyase-like superfamily protein</fullName>
    </submittedName>
</protein>
<accession>A0A5A7PRC3</accession>